<keyword evidence="3" id="KW-0812">Transmembrane</keyword>
<dbReference type="EMBL" id="JARAOO010000011">
    <property type="protein sequence ID" value="KAJ7950216.1"/>
    <property type="molecule type" value="Genomic_DNA"/>
</dbReference>
<dbReference type="GO" id="GO:0030246">
    <property type="term" value="F:carbohydrate binding"/>
    <property type="evidence" value="ECO:0007669"/>
    <property type="project" value="UniProtKB-KW"/>
</dbReference>
<dbReference type="SUPFAM" id="SSF49899">
    <property type="entry name" value="Concanavalin A-like lectins/glucanases"/>
    <property type="match status" value="1"/>
</dbReference>
<comment type="caution">
    <text evidence="6">The sequence shown here is derived from an EMBL/GenBank/DDBJ whole genome shotgun (WGS) entry which is preliminary data.</text>
</comment>
<evidence type="ECO:0000256" key="4">
    <source>
        <dbReference type="SAM" id="SignalP"/>
    </source>
</evidence>
<dbReference type="GO" id="GO:0016301">
    <property type="term" value="F:kinase activity"/>
    <property type="evidence" value="ECO:0007669"/>
    <property type="project" value="UniProtKB-KW"/>
</dbReference>
<accession>A0AAD7PC90</accession>
<dbReference type="PANTHER" id="PTHR32401">
    <property type="entry name" value="CONCANAVALIN A-LIKE LECTIN FAMILY PROTEIN"/>
    <property type="match status" value="1"/>
</dbReference>
<feature type="domain" description="Legume lectin" evidence="5">
    <location>
        <begin position="85"/>
        <end position="203"/>
    </location>
</feature>
<evidence type="ECO:0000313" key="6">
    <source>
        <dbReference type="EMBL" id="KAJ7950216.1"/>
    </source>
</evidence>
<feature type="transmembrane region" description="Helical" evidence="3">
    <location>
        <begin position="218"/>
        <end position="240"/>
    </location>
</feature>
<keyword evidence="3" id="KW-1133">Transmembrane helix</keyword>
<reference evidence="6" key="1">
    <citation type="journal article" date="2023" name="Science">
        <title>Elucidation of the pathway for biosynthesis of saponin adjuvants from the soapbark tree.</title>
        <authorList>
            <person name="Reed J."/>
            <person name="Orme A."/>
            <person name="El-Demerdash A."/>
            <person name="Owen C."/>
            <person name="Martin L.B.B."/>
            <person name="Misra R.C."/>
            <person name="Kikuchi S."/>
            <person name="Rejzek M."/>
            <person name="Martin A.C."/>
            <person name="Harkess A."/>
            <person name="Leebens-Mack J."/>
            <person name="Louveau T."/>
            <person name="Stephenson M.J."/>
            <person name="Osbourn A."/>
        </authorList>
    </citation>
    <scope>NUCLEOTIDE SEQUENCE</scope>
    <source>
        <strain evidence="6">S10</strain>
    </source>
</reference>
<keyword evidence="6" id="KW-0675">Receptor</keyword>
<keyword evidence="7" id="KW-1185">Reference proteome</keyword>
<feature type="domain" description="Legume lectin" evidence="5">
    <location>
        <begin position="29"/>
        <end position="84"/>
    </location>
</feature>
<dbReference type="Gene3D" id="2.60.120.200">
    <property type="match status" value="2"/>
</dbReference>
<name>A0AAD7PC90_QUISA</name>
<evidence type="ECO:0000256" key="3">
    <source>
        <dbReference type="SAM" id="Phobius"/>
    </source>
</evidence>
<dbReference type="PANTHER" id="PTHR32401:SF16">
    <property type="entry name" value="CONCANAVALIN A-LIKE LECTIN FAMILY PROTEIN"/>
    <property type="match status" value="1"/>
</dbReference>
<keyword evidence="3" id="KW-0472">Membrane</keyword>
<proteinExistence type="inferred from homology"/>
<organism evidence="6 7">
    <name type="scientific">Quillaja saponaria</name>
    <name type="common">Soap bark tree</name>
    <dbReference type="NCBI Taxonomy" id="32244"/>
    <lineage>
        <taxon>Eukaryota</taxon>
        <taxon>Viridiplantae</taxon>
        <taxon>Streptophyta</taxon>
        <taxon>Embryophyta</taxon>
        <taxon>Tracheophyta</taxon>
        <taxon>Spermatophyta</taxon>
        <taxon>Magnoliopsida</taxon>
        <taxon>eudicotyledons</taxon>
        <taxon>Gunneridae</taxon>
        <taxon>Pentapetalae</taxon>
        <taxon>rosids</taxon>
        <taxon>fabids</taxon>
        <taxon>Fabales</taxon>
        <taxon>Quillajaceae</taxon>
        <taxon>Quillaja</taxon>
    </lineage>
</organism>
<dbReference type="Pfam" id="PF00139">
    <property type="entry name" value="Lectin_legB"/>
    <property type="match status" value="2"/>
</dbReference>
<dbReference type="KEGG" id="qsa:O6P43_026433"/>
<comment type="similarity">
    <text evidence="1">Belongs to the leguminous lectin family.</text>
</comment>
<keyword evidence="4" id="KW-0732">Signal</keyword>
<protein>
    <submittedName>
        <fullName evidence="6">L-type lectin-domain containing receptor kinase VIII.2</fullName>
    </submittedName>
</protein>
<evidence type="ECO:0000256" key="2">
    <source>
        <dbReference type="ARBA" id="ARBA00022734"/>
    </source>
</evidence>
<keyword evidence="6" id="KW-0808">Transferase</keyword>
<gene>
    <name evidence="6" type="ORF">O6P43_026433</name>
</gene>
<keyword evidence="2" id="KW-0430">Lectin</keyword>
<sequence length="279" mass="31006">MAAFSTSDHCIALTFFILFFKTLAADPVSSFSFSEFQKDPKFKSNFSLYGDANVVNGGHAVQLSGSVSSAAGRVMYKKPIKLVEGLSTRKIISVKFSTLRDPKNGDFVKNNVAINLGNLSAKVRNTSSVNMSQSSGGKSYAWIDYEAGSKRLEVRLSEYGDLRPSEPVLWLEIDFSKMWEKEEMFVGLSPFKGNASQICYVYSLEPYGKPRTDCLLRVLAAMIFGAGCGAVTASFVLYFWTIFGNRQPVVPEQYVMQPVDFEYKKVNVVVEKTIEDGKK</sequence>
<dbReference type="AlphaFoldDB" id="A0AAD7PC90"/>
<evidence type="ECO:0000259" key="5">
    <source>
        <dbReference type="Pfam" id="PF00139"/>
    </source>
</evidence>
<feature type="chain" id="PRO_5042267549" evidence="4">
    <location>
        <begin position="25"/>
        <end position="279"/>
    </location>
</feature>
<dbReference type="Proteomes" id="UP001163823">
    <property type="component" value="Chromosome 11"/>
</dbReference>
<keyword evidence="6" id="KW-0418">Kinase</keyword>
<dbReference type="InterPro" id="IPR013320">
    <property type="entry name" value="ConA-like_dom_sf"/>
</dbReference>
<evidence type="ECO:0000313" key="7">
    <source>
        <dbReference type="Proteomes" id="UP001163823"/>
    </source>
</evidence>
<feature type="signal peptide" evidence="4">
    <location>
        <begin position="1"/>
        <end position="24"/>
    </location>
</feature>
<dbReference type="InterPro" id="IPR001220">
    <property type="entry name" value="Legume_lectin_dom"/>
</dbReference>
<dbReference type="InterPro" id="IPR050258">
    <property type="entry name" value="Leguminous_Lectin"/>
</dbReference>
<evidence type="ECO:0000256" key="1">
    <source>
        <dbReference type="ARBA" id="ARBA00007606"/>
    </source>
</evidence>